<feature type="binding site" evidence="3">
    <location>
        <begin position="411"/>
        <end position="412"/>
    </location>
    <ligand>
        <name>L-glutamate</name>
        <dbReference type="ChEBI" id="CHEBI:29985"/>
    </ligand>
</feature>
<evidence type="ECO:0000256" key="1">
    <source>
        <dbReference type="ARBA" id="ARBA00009381"/>
    </source>
</evidence>
<dbReference type="InterPro" id="IPR029055">
    <property type="entry name" value="Ntn_hydrolases_N"/>
</dbReference>
<feature type="binding site" evidence="3">
    <location>
        <position position="395"/>
    </location>
    <ligand>
        <name>L-glutamate</name>
        <dbReference type="ChEBI" id="CHEBI:29985"/>
    </ligand>
</feature>
<dbReference type="Proteomes" id="UP000593565">
    <property type="component" value="Unassembled WGS sequence"/>
</dbReference>
<dbReference type="GO" id="GO:1901750">
    <property type="term" value="P:leukotriene D4 biosynthetic process"/>
    <property type="evidence" value="ECO:0007669"/>
    <property type="project" value="TreeGrafter"/>
</dbReference>
<dbReference type="Pfam" id="PF01019">
    <property type="entry name" value="G_glu_transpept"/>
    <property type="match status" value="1"/>
</dbReference>
<organism evidence="5 6">
    <name type="scientific">Ameiurus melas</name>
    <name type="common">Black bullhead</name>
    <name type="synonym">Silurus melas</name>
    <dbReference type="NCBI Taxonomy" id="219545"/>
    <lineage>
        <taxon>Eukaryota</taxon>
        <taxon>Metazoa</taxon>
        <taxon>Chordata</taxon>
        <taxon>Craniata</taxon>
        <taxon>Vertebrata</taxon>
        <taxon>Euteleostomi</taxon>
        <taxon>Actinopterygii</taxon>
        <taxon>Neopterygii</taxon>
        <taxon>Teleostei</taxon>
        <taxon>Ostariophysi</taxon>
        <taxon>Siluriformes</taxon>
        <taxon>Ictaluridae</taxon>
        <taxon>Ameiurus</taxon>
    </lineage>
</organism>
<feature type="active site" description="Nucleophile" evidence="2">
    <location>
        <position position="353"/>
    </location>
</feature>
<dbReference type="PRINTS" id="PR01210">
    <property type="entry name" value="GGTRANSPTASE"/>
</dbReference>
<evidence type="ECO:0000313" key="5">
    <source>
        <dbReference type="EMBL" id="KAF4070338.1"/>
    </source>
</evidence>
<comment type="caution">
    <text evidence="5">The sequence shown here is derived from an EMBL/GenBank/DDBJ whole genome shotgun (WGS) entry which is preliminary data.</text>
</comment>
<dbReference type="InterPro" id="IPR043137">
    <property type="entry name" value="GGT_ssub_C"/>
</dbReference>
<dbReference type="GO" id="GO:0002951">
    <property type="term" value="F:leukotriene-C(4) hydrolase"/>
    <property type="evidence" value="ECO:0007669"/>
    <property type="project" value="TreeGrafter"/>
</dbReference>
<evidence type="ECO:0000256" key="4">
    <source>
        <dbReference type="SAM" id="Phobius"/>
    </source>
</evidence>
<dbReference type="GO" id="GO:0005886">
    <property type="term" value="C:plasma membrane"/>
    <property type="evidence" value="ECO:0007669"/>
    <property type="project" value="TreeGrafter"/>
</dbReference>
<dbReference type="SUPFAM" id="SSF56235">
    <property type="entry name" value="N-terminal nucleophile aminohydrolases (Ntn hydrolases)"/>
    <property type="match status" value="1"/>
</dbReference>
<evidence type="ECO:0000256" key="2">
    <source>
        <dbReference type="PIRSR" id="PIRSR600101-1"/>
    </source>
</evidence>
<keyword evidence="4" id="KW-0472">Membrane</keyword>
<comment type="similarity">
    <text evidence="1">Belongs to the gamma-glutamyltransferase family.</text>
</comment>
<dbReference type="GO" id="GO:0006751">
    <property type="term" value="P:glutathione catabolic process"/>
    <property type="evidence" value="ECO:0007669"/>
    <property type="project" value="InterPro"/>
</dbReference>
<dbReference type="FunFam" id="1.10.246.130:FF:000001">
    <property type="entry name" value="Gamma-glutamyltransferase 5 isoform 1"/>
    <property type="match status" value="1"/>
</dbReference>
<dbReference type="EMBL" id="JAAGNN010000029">
    <property type="protein sequence ID" value="KAF4070338.1"/>
    <property type="molecule type" value="Genomic_DNA"/>
</dbReference>
<dbReference type="AlphaFoldDB" id="A0A7J5ZMA6"/>
<feature type="binding site" evidence="3">
    <location>
        <begin position="371"/>
        <end position="373"/>
    </location>
    <ligand>
        <name>L-glutamate</name>
        <dbReference type="ChEBI" id="CHEBI:29985"/>
    </ligand>
</feature>
<dbReference type="GO" id="GO:0036374">
    <property type="term" value="F:glutathione hydrolase activity"/>
    <property type="evidence" value="ECO:0007669"/>
    <property type="project" value="InterPro"/>
</dbReference>
<feature type="transmembrane region" description="Helical" evidence="4">
    <location>
        <begin position="12"/>
        <end position="34"/>
    </location>
</feature>
<evidence type="ECO:0000256" key="3">
    <source>
        <dbReference type="PIRSR" id="PIRSR600101-2"/>
    </source>
</evidence>
<dbReference type="Gene3D" id="3.60.20.40">
    <property type="match status" value="1"/>
</dbReference>
<reference evidence="5 6" key="1">
    <citation type="submission" date="2020-02" db="EMBL/GenBank/DDBJ databases">
        <title>A chromosome-scale genome assembly of the black bullhead catfish (Ameiurus melas).</title>
        <authorList>
            <person name="Wen M."/>
            <person name="Zham M."/>
            <person name="Cabau C."/>
            <person name="Klopp C."/>
            <person name="Donnadieu C."/>
            <person name="Roques C."/>
            <person name="Bouchez O."/>
            <person name="Lampietro C."/>
            <person name="Jouanno E."/>
            <person name="Herpin A."/>
            <person name="Louis A."/>
            <person name="Berthelot C."/>
            <person name="Parey E."/>
            <person name="Roest-Crollius H."/>
            <person name="Braasch I."/>
            <person name="Postlethwait J."/>
            <person name="Robinson-Rechavi M."/>
            <person name="Echchiki A."/>
            <person name="Begum T."/>
            <person name="Montfort J."/>
            <person name="Schartl M."/>
            <person name="Bobe J."/>
            <person name="Guiguen Y."/>
        </authorList>
    </citation>
    <scope>NUCLEOTIDE SEQUENCE [LARGE SCALE GENOMIC DNA]</scope>
    <source>
        <strain evidence="5">M_S1</strain>
        <tissue evidence="5">Blood</tissue>
    </source>
</reference>
<keyword evidence="4" id="KW-0812">Transmembrane</keyword>
<dbReference type="Gene3D" id="1.10.246.130">
    <property type="match status" value="1"/>
</dbReference>
<evidence type="ECO:0008006" key="7">
    <source>
        <dbReference type="Google" id="ProtNLM"/>
    </source>
</evidence>
<sequence length="528" mass="58499">MPRRRKDRMRAGACFAAIFIVLILTLIIVCTVKFPKREECQRGTFRTAAVATDSQTCSNIGRDILRAGGSAVDGAIAALICTSVTNPQSMGLGGGVIFTIREKNGKMKIINARETTPKNFKADLLYDCSNITGVHWIGVPGELRGYERAHRLFGRLPWKRLFEPTIHLARNGVKISTMLSEGDTVRFEKLADTLQQVADGGAEVFYSGDVAQALVRDVQAAGGTLTLEDLKSFKVLEPEPWSVSLDKYTMYFPPPPAGGAILSFILNIMERYEMNPTFIKGNEKVLTYHRYVEACKFANALKQFIKDPRFTSDKEARNITTVAFADDVKRRITNITHDTQYYNMMPHADTQGTTHVSVLDKHGTAVSVTSTINHIFGSRVLSRDTGVILNNELADFCGRTTRIHPEEQPPSSMAPVVLYSPSDQHTLVMGASGGSMITTGMATALMNYLWLGKTLKESINTPVVYVDGYNRVNFENKREDVIKALQQLGHSVTDKEYFYNSVNAVSKHEDECVNAISDKRKMGVPAGY</sequence>
<dbReference type="PANTHER" id="PTHR11686">
    <property type="entry name" value="GAMMA GLUTAMYL TRANSPEPTIDASE"/>
    <property type="match status" value="1"/>
</dbReference>
<evidence type="ECO:0000313" key="6">
    <source>
        <dbReference type="Proteomes" id="UP000593565"/>
    </source>
</evidence>
<proteinExistence type="inferred from homology"/>
<gene>
    <name evidence="5" type="ORF">AMELA_G00284310</name>
</gene>
<protein>
    <recommendedName>
        <fullName evidence="7">Gamma-glutamyltransferase 5</fullName>
    </recommendedName>
</protein>
<name>A0A7J5ZMA6_AMEME</name>
<keyword evidence="4" id="KW-1133">Transmembrane helix</keyword>
<dbReference type="GO" id="GO:0006954">
    <property type="term" value="P:inflammatory response"/>
    <property type="evidence" value="ECO:0007669"/>
    <property type="project" value="TreeGrafter"/>
</dbReference>
<dbReference type="InterPro" id="IPR000101">
    <property type="entry name" value="GGT_peptidase"/>
</dbReference>
<feature type="binding site" evidence="3">
    <location>
        <position position="113"/>
    </location>
    <ligand>
        <name>L-glutamate</name>
        <dbReference type="ChEBI" id="CHEBI:29985"/>
    </ligand>
</feature>
<keyword evidence="6" id="KW-1185">Reference proteome</keyword>
<dbReference type="PANTHER" id="PTHR11686:SF19">
    <property type="entry name" value="GLUTATHIONE HYDROLASE 5 PROENZYME"/>
    <property type="match status" value="1"/>
</dbReference>
<dbReference type="InterPro" id="IPR043138">
    <property type="entry name" value="GGT_lsub"/>
</dbReference>
<feature type="binding site" evidence="3">
    <location>
        <position position="434"/>
    </location>
    <ligand>
        <name>L-glutamate</name>
        <dbReference type="ChEBI" id="CHEBI:29985"/>
    </ligand>
</feature>
<accession>A0A7J5ZMA6</accession>